<evidence type="ECO:0000313" key="2">
    <source>
        <dbReference type="Proteomes" id="UP000244755"/>
    </source>
</evidence>
<dbReference type="Proteomes" id="UP000244755">
    <property type="component" value="Chromosome 1"/>
</dbReference>
<proteinExistence type="predicted"/>
<dbReference type="AlphaFoldDB" id="A0A2R4WGF8"/>
<dbReference type="RefSeq" id="WP_099952526.1">
    <property type="nucleotide sequence ID" value="NZ_CP028843.1"/>
</dbReference>
<reference evidence="1 2" key="1">
    <citation type="submission" date="2018-04" db="EMBL/GenBank/DDBJ databases">
        <title>Methylobacterium sp. PR1016A genome.</title>
        <authorList>
            <person name="Park W."/>
        </authorList>
    </citation>
    <scope>NUCLEOTIDE SEQUENCE [LARGE SCALE GENOMIC DNA]</scope>
    <source>
        <strain evidence="1 2">PR1016A</strain>
    </source>
</reference>
<gene>
    <name evidence="1" type="ORF">DA075_06560</name>
</gene>
<organism evidence="1 2">
    <name type="scientific">Methylobacterium currus</name>
    <dbReference type="NCBI Taxonomy" id="2051553"/>
    <lineage>
        <taxon>Bacteria</taxon>
        <taxon>Pseudomonadati</taxon>
        <taxon>Pseudomonadota</taxon>
        <taxon>Alphaproteobacteria</taxon>
        <taxon>Hyphomicrobiales</taxon>
        <taxon>Methylobacteriaceae</taxon>
        <taxon>Methylobacterium</taxon>
    </lineage>
</organism>
<accession>A0A2R4WGF8</accession>
<dbReference type="OrthoDB" id="8243867at2"/>
<protein>
    <submittedName>
        <fullName evidence="1">Uncharacterized protein</fullName>
    </submittedName>
</protein>
<sequence length="78" mass="9082">MIRDTFQLTGRPASEDVVEVLLEPHDGNGWIVQLARWCAHRGEWIHEWTRRPIIDSIVGWRERTRCALELAGMQTEVS</sequence>
<name>A0A2R4WGF8_9HYPH</name>
<evidence type="ECO:0000313" key="1">
    <source>
        <dbReference type="EMBL" id="AWB20626.1"/>
    </source>
</evidence>
<dbReference type="EMBL" id="CP028843">
    <property type="protein sequence ID" value="AWB20626.1"/>
    <property type="molecule type" value="Genomic_DNA"/>
</dbReference>
<keyword evidence="2" id="KW-1185">Reference proteome</keyword>
<dbReference type="KEGG" id="mee:DA075_06560"/>